<evidence type="ECO:0000256" key="2">
    <source>
        <dbReference type="ARBA" id="ARBA00022737"/>
    </source>
</evidence>
<reference evidence="5 6" key="1">
    <citation type="submission" date="2007-05" db="EMBL/GenBank/DDBJ databases">
        <title>Complete sequence of Geobacter uraniireducens Rf4.</title>
        <authorList>
            <consortium name="US DOE Joint Genome Institute"/>
            <person name="Copeland A."/>
            <person name="Lucas S."/>
            <person name="Lapidus A."/>
            <person name="Barry K."/>
            <person name="Detter J.C."/>
            <person name="Glavina del Rio T."/>
            <person name="Hammon N."/>
            <person name="Israni S."/>
            <person name="Dalin E."/>
            <person name="Tice H."/>
            <person name="Pitluck S."/>
            <person name="Chertkov O."/>
            <person name="Brettin T."/>
            <person name="Bruce D."/>
            <person name="Han C."/>
            <person name="Schmutz J."/>
            <person name="Larimer F."/>
            <person name="Land M."/>
            <person name="Hauser L."/>
            <person name="Kyrpides N."/>
            <person name="Mikhailova N."/>
            <person name="Shelobolina E."/>
            <person name="Aklujkar M."/>
            <person name="Lovley D."/>
            <person name="Richardson P."/>
        </authorList>
    </citation>
    <scope>NUCLEOTIDE SEQUENCE [LARGE SCALE GENOMIC DNA]</scope>
    <source>
        <strain evidence="5 6">Rf4</strain>
    </source>
</reference>
<dbReference type="PANTHER" id="PTHR11364">
    <property type="entry name" value="THIOSULFATE SULFERTANSFERASE"/>
    <property type="match status" value="1"/>
</dbReference>
<dbReference type="NCBIfam" id="NF040901">
    <property type="entry name" value="SeO3_TeO2_ExtH"/>
    <property type="match status" value="1"/>
</dbReference>
<accession>A5GCM9</accession>
<dbReference type="KEGG" id="gur:Gura_0450"/>
<dbReference type="InterPro" id="IPR045078">
    <property type="entry name" value="TST/MPST-like"/>
</dbReference>
<dbReference type="RefSeq" id="WP_011937391.1">
    <property type="nucleotide sequence ID" value="NC_009483.1"/>
</dbReference>
<dbReference type="InterPro" id="IPR036873">
    <property type="entry name" value="Rhodanese-like_dom_sf"/>
</dbReference>
<dbReference type="PANTHER" id="PTHR11364:SF27">
    <property type="entry name" value="SULFURTRANSFERASE"/>
    <property type="match status" value="1"/>
</dbReference>
<organism evidence="5 6">
    <name type="scientific">Geotalea uraniireducens (strain Rf4)</name>
    <name type="common">Geobacter uraniireducens</name>
    <dbReference type="NCBI Taxonomy" id="351605"/>
    <lineage>
        <taxon>Bacteria</taxon>
        <taxon>Pseudomonadati</taxon>
        <taxon>Thermodesulfobacteriota</taxon>
        <taxon>Desulfuromonadia</taxon>
        <taxon>Geobacterales</taxon>
        <taxon>Geobacteraceae</taxon>
        <taxon>Geotalea</taxon>
    </lineage>
</organism>
<keyword evidence="6" id="KW-1185">Reference proteome</keyword>
<evidence type="ECO:0000256" key="1">
    <source>
        <dbReference type="ARBA" id="ARBA00022679"/>
    </source>
</evidence>
<dbReference type="PROSITE" id="PS50206">
    <property type="entry name" value="RHODANESE_3"/>
    <property type="match status" value="1"/>
</dbReference>
<evidence type="ECO:0000313" key="5">
    <source>
        <dbReference type="EMBL" id="ABQ24666.1"/>
    </source>
</evidence>
<dbReference type="OrthoDB" id="9814272at2"/>
<dbReference type="Gene3D" id="3.40.250.10">
    <property type="entry name" value="Rhodanese-like domain"/>
    <property type="match status" value="2"/>
</dbReference>
<dbReference type="EMBL" id="CP000698">
    <property type="protein sequence ID" value="ABQ24666.1"/>
    <property type="molecule type" value="Genomic_DNA"/>
</dbReference>
<dbReference type="PROSITE" id="PS00380">
    <property type="entry name" value="RHODANESE_1"/>
    <property type="match status" value="1"/>
</dbReference>
<evidence type="ECO:0000259" key="4">
    <source>
        <dbReference type="PROSITE" id="PS50206"/>
    </source>
</evidence>
<protein>
    <submittedName>
        <fullName evidence="5">Rhodanese domain protein</fullName>
    </submittedName>
</protein>
<feature type="compositionally biased region" description="Gly residues" evidence="3">
    <location>
        <begin position="445"/>
        <end position="458"/>
    </location>
</feature>
<feature type="region of interest" description="Disordered" evidence="3">
    <location>
        <begin position="430"/>
        <end position="458"/>
    </location>
</feature>
<feature type="domain" description="Rhodanese" evidence="4">
    <location>
        <begin position="71"/>
        <end position="193"/>
    </location>
</feature>
<sequence length="458" mass="48625">MAKQVWRKGRIVLAGICGVVALTLLAMWGCGTSGYDNPSAAVVTTKTATALIQAADLKRWADAGLVNKAGGYDRVVILEVTTNTNNYNGEHIPGAISVNRATDIAVQRVEGPALTGDLVADGKMMDALIQRCGIDQNTTIVFTTSEAEMNADNHYNLTRGYATFRYWGFPKERLKVLDGGNKAWKAAGLPMTTIVPGIKSSTYCVTPDNTNRVRDDLRATLSDMIKAVQAVQAGTATYDFIDGRADGVPGETQDIIDTTLTGPTYDTTTTPPTIKSVGGLKKDVVFEGQVKGGRGYAYSNLRDVTTRKFKSISDVIAGLDLQKPTTYVMCRSGNIATVLFFAIDGYAFYDGSKKAVWYDGSWGQWGLMATSDQLTTAGIIAGGKLPVGSAWSTVSLTNILSYNKDNTLRTVIDITSRLAPVSHADVNANQTEEADKAYRSPVSTSGGGATVGGGGGGC</sequence>
<dbReference type="STRING" id="351605.Gura_0450"/>
<evidence type="ECO:0000313" key="6">
    <source>
        <dbReference type="Proteomes" id="UP000006695"/>
    </source>
</evidence>
<proteinExistence type="predicted"/>
<dbReference type="SUPFAM" id="SSF52821">
    <property type="entry name" value="Rhodanese/Cell cycle control phosphatase"/>
    <property type="match status" value="1"/>
</dbReference>
<dbReference type="InterPro" id="IPR001307">
    <property type="entry name" value="Thiosulphate_STrfase_CS"/>
</dbReference>
<gene>
    <name evidence="5" type="ordered locus">Gura_0450</name>
</gene>
<dbReference type="AlphaFoldDB" id="A5GCM9"/>
<dbReference type="HOGENOM" id="CLU_620750_0_0_7"/>
<name>A5GCM9_GEOUR</name>
<dbReference type="Proteomes" id="UP000006695">
    <property type="component" value="Chromosome"/>
</dbReference>
<dbReference type="SMART" id="SM00450">
    <property type="entry name" value="RHOD"/>
    <property type="match status" value="1"/>
</dbReference>
<evidence type="ECO:0000256" key="3">
    <source>
        <dbReference type="SAM" id="MobiDB-lite"/>
    </source>
</evidence>
<keyword evidence="2" id="KW-0677">Repeat</keyword>
<dbReference type="GO" id="GO:0004792">
    <property type="term" value="F:thiosulfate-cyanide sulfurtransferase activity"/>
    <property type="evidence" value="ECO:0007669"/>
    <property type="project" value="InterPro"/>
</dbReference>
<dbReference type="Pfam" id="PF00581">
    <property type="entry name" value="Rhodanese"/>
    <property type="match status" value="1"/>
</dbReference>
<keyword evidence="1" id="KW-0808">Transferase</keyword>
<dbReference type="InterPro" id="IPR001763">
    <property type="entry name" value="Rhodanese-like_dom"/>
</dbReference>